<dbReference type="NCBIfam" id="NF045596">
    <property type="entry name" value="ECF_S_CD3073"/>
    <property type="match status" value="1"/>
</dbReference>
<dbReference type="Gene3D" id="1.10.1760.20">
    <property type="match status" value="1"/>
</dbReference>
<proteinExistence type="predicted"/>
<dbReference type="RefSeq" id="WP_264850612.1">
    <property type="nucleotide sequence ID" value="NZ_BRXR01000001.1"/>
</dbReference>
<accession>A0ABQ5N8G0</accession>
<dbReference type="Pfam" id="PF12822">
    <property type="entry name" value="ECF_trnsprt"/>
    <property type="match status" value="1"/>
</dbReference>
<feature type="transmembrane region" description="Helical" evidence="1">
    <location>
        <begin position="6"/>
        <end position="26"/>
    </location>
</feature>
<evidence type="ECO:0000256" key="1">
    <source>
        <dbReference type="SAM" id="Phobius"/>
    </source>
</evidence>
<feature type="transmembrane region" description="Helical" evidence="1">
    <location>
        <begin position="74"/>
        <end position="91"/>
    </location>
</feature>
<keyword evidence="1" id="KW-0472">Membrane</keyword>
<keyword evidence="1" id="KW-1133">Transmembrane helix</keyword>
<feature type="transmembrane region" description="Helical" evidence="1">
    <location>
        <begin position="98"/>
        <end position="124"/>
    </location>
</feature>
<sequence>MRNRKVFLLVISAMAVAINIVLGTIVSRLQIPLLFLDTIGTIFIAALYGPLYGAAVGTITNLLTPILSGNPKDIPFFLVNLAVGLIVGFIAKRYKFGLVPAVITGIILSIVCPLIGSPIAVWVYGGITGSGNDFIFTWLKNSGMDIFSAAFVPRITGNIIDKIGSCILVSAAIKLIPAQYKSSSNLSA</sequence>
<dbReference type="InterPro" id="IPR024529">
    <property type="entry name" value="ECF_trnsprt_substrate-spec"/>
</dbReference>
<reference evidence="2 3" key="1">
    <citation type="journal article" date="2024" name="Int. J. Syst. Evol. Microbiol.">
        <title>Clostridium omnivorum sp. nov., isolated from anoxic soil under the treatment of reductive soil disinfestation.</title>
        <authorList>
            <person name="Ueki A."/>
            <person name="Tonouchi A."/>
            <person name="Kaku N."/>
            <person name="Honma S."/>
            <person name="Ueki K."/>
        </authorList>
    </citation>
    <scope>NUCLEOTIDE SEQUENCE [LARGE SCALE GENOMIC DNA]</scope>
    <source>
        <strain evidence="2 3">E14</strain>
    </source>
</reference>
<name>A0ABQ5N8G0_9CLOT</name>
<protein>
    <submittedName>
        <fullName evidence="2">Membrane protein</fullName>
    </submittedName>
</protein>
<evidence type="ECO:0000313" key="3">
    <source>
        <dbReference type="Proteomes" id="UP001208567"/>
    </source>
</evidence>
<keyword evidence="3" id="KW-1185">Reference proteome</keyword>
<gene>
    <name evidence="2" type="ORF">bsdE14_27400</name>
</gene>
<dbReference type="Proteomes" id="UP001208567">
    <property type="component" value="Unassembled WGS sequence"/>
</dbReference>
<organism evidence="2 3">
    <name type="scientific">Clostridium omnivorum</name>
    <dbReference type="NCBI Taxonomy" id="1604902"/>
    <lineage>
        <taxon>Bacteria</taxon>
        <taxon>Bacillati</taxon>
        <taxon>Bacillota</taxon>
        <taxon>Clostridia</taxon>
        <taxon>Eubacteriales</taxon>
        <taxon>Clostridiaceae</taxon>
        <taxon>Clostridium</taxon>
    </lineage>
</organism>
<evidence type="ECO:0000313" key="2">
    <source>
        <dbReference type="EMBL" id="GLC31330.1"/>
    </source>
</evidence>
<keyword evidence="1" id="KW-0812">Transmembrane</keyword>
<comment type="caution">
    <text evidence="2">The sequence shown here is derived from an EMBL/GenBank/DDBJ whole genome shotgun (WGS) entry which is preliminary data.</text>
</comment>
<dbReference type="EMBL" id="BRXR01000001">
    <property type="protein sequence ID" value="GLC31330.1"/>
    <property type="molecule type" value="Genomic_DNA"/>
</dbReference>
<feature type="transmembrane region" description="Helical" evidence="1">
    <location>
        <begin position="33"/>
        <end position="54"/>
    </location>
</feature>